<dbReference type="PANTHER" id="PTHR31511">
    <property type="entry name" value="PROTEIN CBG23764"/>
    <property type="match status" value="1"/>
</dbReference>
<reference evidence="1" key="1">
    <citation type="submission" date="2022-11" db="EMBL/GenBank/DDBJ databases">
        <title>Centuries of genome instability and evolution in soft-shell clam transmissible cancer (bioRxiv).</title>
        <authorList>
            <person name="Hart S.F.M."/>
            <person name="Yonemitsu M.A."/>
            <person name="Giersch R.M."/>
            <person name="Beal B.F."/>
            <person name="Arriagada G."/>
            <person name="Davis B.W."/>
            <person name="Ostrander E.A."/>
            <person name="Goff S.P."/>
            <person name="Metzger M.J."/>
        </authorList>
    </citation>
    <scope>NUCLEOTIDE SEQUENCE</scope>
    <source>
        <strain evidence="1">MELC-2E11</strain>
        <tissue evidence="1">Siphon/mantle</tissue>
    </source>
</reference>
<organism evidence="1 2">
    <name type="scientific">Mya arenaria</name>
    <name type="common">Soft-shell clam</name>
    <dbReference type="NCBI Taxonomy" id="6604"/>
    <lineage>
        <taxon>Eukaryota</taxon>
        <taxon>Metazoa</taxon>
        <taxon>Spiralia</taxon>
        <taxon>Lophotrochozoa</taxon>
        <taxon>Mollusca</taxon>
        <taxon>Bivalvia</taxon>
        <taxon>Autobranchia</taxon>
        <taxon>Heteroconchia</taxon>
        <taxon>Euheterodonta</taxon>
        <taxon>Imparidentia</taxon>
        <taxon>Neoheterodontei</taxon>
        <taxon>Myida</taxon>
        <taxon>Myoidea</taxon>
        <taxon>Myidae</taxon>
        <taxon>Mya</taxon>
    </lineage>
</organism>
<proteinExistence type="predicted"/>
<gene>
    <name evidence="1" type="ORF">MAR_017383</name>
</gene>
<evidence type="ECO:0000313" key="1">
    <source>
        <dbReference type="EMBL" id="WAR07425.1"/>
    </source>
</evidence>
<feature type="non-terminal residue" evidence="1">
    <location>
        <position position="236"/>
    </location>
</feature>
<name>A0ABY7EC20_MYAAR</name>
<dbReference type="EMBL" id="CP111017">
    <property type="protein sequence ID" value="WAR07425.1"/>
    <property type="molecule type" value="Genomic_DNA"/>
</dbReference>
<dbReference type="Proteomes" id="UP001164746">
    <property type="component" value="Chromosome 6"/>
</dbReference>
<evidence type="ECO:0000313" key="2">
    <source>
        <dbReference type="Proteomes" id="UP001164746"/>
    </source>
</evidence>
<dbReference type="PANTHER" id="PTHR31511:SF12">
    <property type="entry name" value="RHO TERMINATION FACTOR N-TERMINAL DOMAIN-CONTAINING PROTEIN"/>
    <property type="match status" value="1"/>
</dbReference>
<keyword evidence="2" id="KW-1185">Reference proteome</keyword>
<protein>
    <submittedName>
        <fullName evidence="1">Uncharacterized protein</fullName>
    </submittedName>
</protein>
<sequence length="236" mass="27675">ECKHKEQLYYEGIQFPVLIKDISKIERSNAIRLNVYVIYCTHKKHNKESHYVWIKDFNTLMNTQSRSHNPQFFCFIFANTASSTSQKKEYSKLIQIYKWCAKDEKLSTPGKNELRFENYHNQLMAPFVIFADFVAIVEPANKQSGNLTTAYQNHIACGYGCKISLYLFSKPVKVYRGLNSIYRFIQNIKPHLVIFLKRSTNNQTMGVTSTDQLQITVMPQGYTEYMRTMFVIDRID</sequence>
<accession>A0ABY7EC20</accession>